<evidence type="ECO:0000256" key="1">
    <source>
        <dbReference type="SAM" id="MobiDB-lite"/>
    </source>
</evidence>
<accession>A0A3N1D4F8</accession>
<dbReference type="GO" id="GO:0051287">
    <property type="term" value="F:NAD binding"/>
    <property type="evidence" value="ECO:0007669"/>
    <property type="project" value="UniProtKB-ARBA"/>
</dbReference>
<gene>
    <name evidence="2" type="ORF">EDD29_5617</name>
</gene>
<evidence type="ECO:0000313" key="2">
    <source>
        <dbReference type="EMBL" id="ROO87968.1"/>
    </source>
</evidence>
<keyword evidence="2" id="KW-0808">Transferase</keyword>
<dbReference type="AlphaFoldDB" id="A0A3N1D4F8"/>
<dbReference type="InterPro" id="IPR016064">
    <property type="entry name" value="NAD/diacylglycerol_kinase_sf"/>
</dbReference>
<dbReference type="InterPro" id="IPR017438">
    <property type="entry name" value="ATP-NAD_kinase_N"/>
</dbReference>
<protein>
    <submittedName>
        <fullName evidence="2">ATP-NAD kinase</fullName>
    </submittedName>
</protein>
<dbReference type="EMBL" id="RJKE01000001">
    <property type="protein sequence ID" value="ROO87968.1"/>
    <property type="molecule type" value="Genomic_DNA"/>
</dbReference>
<name>A0A3N1D4F8_9ACTN</name>
<comment type="caution">
    <text evidence="2">The sequence shown here is derived from an EMBL/GenBank/DDBJ whole genome shotgun (WGS) entry which is preliminary data.</text>
</comment>
<organism evidence="2 3">
    <name type="scientific">Actinocorallia herbida</name>
    <dbReference type="NCBI Taxonomy" id="58109"/>
    <lineage>
        <taxon>Bacteria</taxon>
        <taxon>Bacillati</taxon>
        <taxon>Actinomycetota</taxon>
        <taxon>Actinomycetes</taxon>
        <taxon>Streptosporangiales</taxon>
        <taxon>Thermomonosporaceae</taxon>
        <taxon>Actinocorallia</taxon>
    </lineage>
</organism>
<dbReference type="InterPro" id="IPR002504">
    <property type="entry name" value="NADK"/>
</dbReference>
<dbReference type="GO" id="GO:0006741">
    <property type="term" value="P:NADP+ biosynthetic process"/>
    <property type="evidence" value="ECO:0007669"/>
    <property type="project" value="InterPro"/>
</dbReference>
<feature type="region of interest" description="Disordered" evidence="1">
    <location>
        <begin position="1"/>
        <end position="21"/>
    </location>
</feature>
<keyword evidence="2" id="KW-0418">Kinase</keyword>
<keyword evidence="3" id="KW-1185">Reference proteome</keyword>
<evidence type="ECO:0000313" key="3">
    <source>
        <dbReference type="Proteomes" id="UP000272400"/>
    </source>
</evidence>
<reference evidence="2 3" key="1">
    <citation type="submission" date="2018-11" db="EMBL/GenBank/DDBJ databases">
        <title>Sequencing the genomes of 1000 actinobacteria strains.</title>
        <authorList>
            <person name="Klenk H.-P."/>
        </authorList>
    </citation>
    <scope>NUCLEOTIDE SEQUENCE [LARGE SCALE GENOMIC DNA]</scope>
    <source>
        <strain evidence="2 3">DSM 44254</strain>
    </source>
</reference>
<dbReference type="Proteomes" id="UP000272400">
    <property type="component" value="Unassembled WGS sequence"/>
</dbReference>
<dbReference type="GO" id="GO:0005524">
    <property type="term" value="F:ATP binding"/>
    <property type="evidence" value="ECO:0007669"/>
    <property type="project" value="UniProtKB-ARBA"/>
</dbReference>
<dbReference type="Gene3D" id="3.40.50.10330">
    <property type="entry name" value="Probable inorganic polyphosphate/atp-NAD kinase, domain 1"/>
    <property type="match status" value="1"/>
</dbReference>
<dbReference type="Pfam" id="PF01513">
    <property type="entry name" value="NAD_kinase"/>
    <property type="match status" value="1"/>
</dbReference>
<sequence length="213" mass="22986">MGKHSGRRSAPNDAGLGFSRHDPRVRPLARVRLLVRDVDRHRMPESIETVPDTDFLARVDVVIALGGDGAMRLVIDRQVPALGVNRGNLGFLVEVAPDLLPSALERLVSGDLTLERVAWLETAADDDLATRFGFDDVALTTSLRPEAAQVACPSAKEDSSLSAVKLSLLDPPVRSRALQMSETRHVRGQGQGLPSRETCRGASLSGARSQHSK</sequence>
<dbReference type="GO" id="GO:0003951">
    <property type="term" value="F:NAD+ kinase activity"/>
    <property type="evidence" value="ECO:0007669"/>
    <property type="project" value="InterPro"/>
</dbReference>
<proteinExistence type="predicted"/>
<feature type="region of interest" description="Disordered" evidence="1">
    <location>
        <begin position="179"/>
        <end position="213"/>
    </location>
</feature>
<dbReference type="SUPFAM" id="SSF111331">
    <property type="entry name" value="NAD kinase/diacylglycerol kinase-like"/>
    <property type="match status" value="1"/>
</dbReference>